<proteinExistence type="predicted"/>
<dbReference type="Proteomes" id="UP001418222">
    <property type="component" value="Unassembled WGS sequence"/>
</dbReference>
<accession>A0AAP0G9I3</accession>
<evidence type="ECO:0000256" key="1">
    <source>
        <dbReference type="SAM" id="SignalP"/>
    </source>
</evidence>
<dbReference type="PANTHER" id="PTHR15907">
    <property type="entry name" value="DUF614 FAMILY PROTEIN-RELATED"/>
    <property type="match status" value="1"/>
</dbReference>
<sequence length="130" mass="13828">MANSTWSVGLCGFGDSCGTCCLTCLLPCVTYGRIAEAVDDGHSSCGSNCCVYALLMPLQVQCLLSCTSRTKLRAKFGLAPEPCGDCCVHYWCEPCALCQEHAELKNRGYHPSKGFIAGPTAAPTPPAMRK</sequence>
<dbReference type="EMBL" id="JBBWWQ010000005">
    <property type="protein sequence ID" value="KAK8946684.1"/>
    <property type="molecule type" value="Genomic_DNA"/>
</dbReference>
<name>A0AAP0G9I3_9ASPA</name>
<dbReference type="NCBIfam" id="TIGR01571">
    <property type="entry name" value="A_thal_Cys_rich"/>
    <property type="match status" value="1"/>
</dbReference>
<feature type="signal peptide" evidence="1">
    <location>
        <begin position="1"/>
        <end position="18"/>
    </location>
</feature>
<evidence type="ECO:0000313" key="2">
    <source>
        <dbReference type="EMBL" id="KAK8946684.1"/>
    </source>
</evidence>
<dbReference type="AlphaFoldDB" id="A0AAP0G9I3"/>
<comment type="caution">
    <text evidence="2">The sequence shown here is derived from an EMBL/GenBank/DDBJ whole genome shotgun (WGS) entry which is preliminary data.</text>
</comment>
<evidence type="ECO:0000313" key="3">
    <source>
        <dbReference type="Proteomes" id="UP001418222"/>
    </source>
</evidence>
<organism evidence="2 3">
    <name type="scientific">Platanthera zijinensis</name>
    <dbReference type="NCBI Taxonomy" id="2320716"/>
    <lineage>
        <taxon>Eukaryota</taxon>
        <taxon>Viridiplantae</taxon>
        <taxon>Streptophyta</taxon>
        <taxon>Embryophyta</taxon>
        <taxon>Tracheophyta</taxon>
        <taxon>Spermatophyta</taxon>
        <taxon>Magnoliopsida</taxon>
        <taxon>Liliopsida</taxon>
        <taxon>Asparagales</taxon>
        <taxon>Orchidaceae</taxon>
        <taxon>Orchidoideae</taxon>
        <taxon>Orchideae</taxon>
        <taxon>Orchidinae</taxon>
        <taxon>Platanthera</taxon>
    </lineage>
</organism>
<keyword evidence="1" id="KW-0732">Signal</keyword>
<reference evidence="2 3" key="1">
    <citation type="journal article" date="2022" name="Nat. Plants">
        <title>Genomes of leafy and leafless Platanthera orchids illuminate the evolution of mycoheterotrophy.</title>
        <authorList>
            <person name="Li M.H."/>
            <person name="Liu K.W."/>
            <person name="Li Z."/>
            <person name="Lu H.C."/>
            <person name="Ye Q.L."/>
            <person name="Zhang D."/>
            <person name="Wang J.Y."/>
            <person name="Li Y.F."/>
            <person name="Zhong Z.M."/>
            <person name="Liu X."/>
            <person name="Yu X."/>
            <person name="Liu D.K."/>
            <person name="Tu X.D."/>
            <person name="Liu B."/>
            <person name="Hao Y."/>
            <person name="Liao X.Y."/>
            <person name="Jiang Y.T."/>
            <person name="Sun W.H."/>
            <person name="Chen J."/>
            <person name="Chen Y.Q."/>
            <person name="Ai Y."/>
            <person name="Zhai J.W."/>
            <person name="Wu S.S."/>
            <person name="Zhou Z."/>
            <person name="Hsiao Y.Y."/>
            <person name="Wu W.L."/>
            <person name="Chen Y.Y."/>
            <person name="Lin Y.F."/>
            <person name="Hsu J.L."/>
            <person name="Li C.Y."/>
            <person name="Wang Z.W."/>
            <person name="Zhao X."/>
            <person name="Zhong W.Y."/>
            <person name="Ma X.K."/>
            <person name="Ma L."/>
            <person name="Huang J."/>
            <person name="Chen G.Z."/>
            <person name="Huang M.Z."/>
            <person name="Huang L."/>
            <person name="Peng D.H."/>
            <person name="Luo Y.B."/>
            <person name="Zou S.Q."/>
            <person name="Chen S.P."/>
            <person name="Lan S."/>
            <person name="Tsai W.C."/>
            <person name="Van de Peer Y."/>
            <person name="Liu Z.J."/>
        </authorList>
    </citation>
    <scope>NUCLEOTIDE SEQUENCE [LARGE SCALE GENOMIC DNA]</scope>
    <source>
        <strain evidence="2">Lor287</strain>
    </source>
</reference>
<protein>
    <submittedName>
        <fullName evidence="2">Cell number regulator 10</fullName>
    </submittedName>
</protein>
<dbReference type="Pfam" id="PF04749">
    <property type="entry name" value="PLAC8"/>
    <property type="match status" value="1"/>
</dbReference>
<keyword evidence="3" id="KW-1185">Reference proteome</keyword>
<dbReference type="InterPro" id="IPR006461">
    <property type="entry name" value="PLAC_motif_containing"/>
</dbReference>
<gene>
    <name evidence="2" type="primary">CNR10</name>
    <name evidence="2" type="ORF">KSP39_PZI006522</name>
</gene>
<feature type="chain" id="PRO_5042840846" evidence="1">
    <location>
        <begin position="19"/>
        <end position="130"/>
    </location>
</feature>